<organism evidence="1 2">
    <name type="scientific">Parafrankia irregularis</name>
    <dbReference type="NCBI Taxonomy" id="795642"/>
    <lineage>
        <taxon>Bacteria</taxon>
        <taxon>Bacillati</taxon>
        <taxon>Actinomycetota</taxon>
        <taxon>Actinomycetes</taxon>
        <taxon>Frankiales</taxon>
        <taxon>Frankiaceae</taxon>
        <taxon>Parafrankia</taxon>
    </lineage>
</organism>
<dbReference type="Proteomes" id="UP000198802">
    <property type="component" value="Unassembled WGS sequence"/>
</dbReference>
<accession>A0A0S4R1T1</accession>
<evidence type="ECO:0000313" key="1">
    <source>
        <dbReference type="EMBL" id="CUU60984.1"/>
    </source>
</evidence>
<evidence type="ECO:0008006" key="3">
    <source>
        <dbReference type="Google" id="ProtNLM"/>
    </source>
</evidence>
<reference evidence="2" key="1">
    <citation type="submission" date="2015-11" db="EMBL/GenBank/DDBJ databases">
        <authorList>
            <person name="Varghese N."/>
        </authorList>
    </citation>
    <scope>NUCLEOTIDE SEQUENCE [LARGE SCALE GENOMIC DNA]</scope>
    <source>
        <strain evidence="2">DSM 45899</strain>
    </source>
</reference>
<gene>
    <name evidence="1" type="ORF">Ga0074812_1529</name>
</gene>
<name>A0A0S4R1T1_9ACTN</name>
<dbReference type="AlphaFoldDB" id="A0A0S4R1T1"/>
<sequence>MNRASLSPLNLSQAATRAHTTPRMLVAWIHDGLLPATWTSHGWQIDPSALDRTTSKIWSWAA</sequence>
<keyword evidence="2" id="KW-1185">Reference proteome</keyword>
<evidence type="ECO:0000313" key="2">
    <source>
        <dbReference type="Proteomes" id="UP000198802"/>
    </source>
</evidence>
<proteinExistence type="predicted"/>
<protein>
    <recommendedName>
        <fullName evidence="3">MerR HTH family regulatory protein</fullName>
    </recommendedName>
</protein>
<dbReference type="RefSeq" id="WP_131799647.1">
    <property type="nucleotide sequence ID" value="NZ_FAOZ01000052.1"/>
</dbReference>
<dbReference type="EMBL" id="FAOZ01000052">
    <property type="protein sequence ID" value="CUU60984.1"/>
    <property type="molecule type" value="Genomic_DNA"/>
</dbReference>